<dbReference type="PANTHER" id="PTHR40980">
    <property type="entry name" value="PLUG DOMAIN-CONTAINING PROTEIN"/>
    <property type="match status" value="1"/>
</dbReference>
<comment type="caution">
    <text evidence="7">The sequence shown here is derived from an EMBL/GenBank/DDBJ whole genome shotgun (WGS) entry which is preliminary data.</text>
</comment>
<protein>
    <submittedName>
        <fullName evidence="7">TonB-dependent receptor</fullName>
    </submittedName>
</protein>
<keyword evidence="3" id="KW-0998">Cell outer membrane</keyword>
<dbReference type="Gene3D" id="2.170.130.10">
    <property type="entry name" value="TonB-dependent receptor, plug domain"/>
    <property type="match status" value="1"/>
</dbReference>
<dbReference type="Gene3D" id="2.40.170.20">
    <property type="entry name" value="TonB-dependent receptor, beta-barrel domain"/>
    <property type="match status" value="1"/>
</dbReference>
<feature type="signal peptide" evidence="4">
    <location>
        <begin position="1"/>
        <end position="21"/>
    </location>
</feature>
<organism evidence="7 8">
    <name type="scientific">Prevotella vespertina</name>
    <dbReference type="NCBI Taxonomy" id="2608404"/>
    <lineage>
        <taxon>Bacteria</taxon>
        <taxon>Pseudomonadati</taxon>
        <taxon>Bacteroidota</taxon>
        <taxon>Bacteroidia</taxon>
        <taxon>Bacteroidales</taxon>
        <taxon>Prevotellaceae</taxon>
        <taxon>Prevotella</taxon>
    </lineage>
</organism>
<gene>
    <name evidence="7" type="ORF">F0475_01270</name>
</gene>
<dbReference type="Proteomes" id="UP000482295">
    <property type="component" value="Unassembled WGS sequence"/>
</dbReference>
<keyword evidence="8" id="KW-1185">Reference proteome</keyword>
<sequence>MRKYKLFVTFGLLTMSVAVHGQTSTISGVLLDSLTHEGEPYATVRVYKGKKSDKPVAMSVTAIDGKFSQQVTGQGNFLVSFTAMGRKEVLRKVQLTATGGVIDLGQLLVQDDTKQLKGVEVVAQKPLVKMETDKMSYDVQADNDAKTNTVLDMLRKVPMVTVDGQDNISVNGQSSFKVYVDGKPNVMFSSNPSQIFKSMPASAVKSIEVVTNPGAKYDAEGTGGVLNIIMNRVNGKSAVNMNGYNGNLAISAGNKGWRSSGFLSGQQGKLTYSANIMYNAAKSKGTVTEMSRTASDGSRMDYRQKGNTHIPFTMGNLSLGYELDSMSNIGASIGLTSFTMKNDGHPMTTFSGGPYGTGFSYGNEMTMKNKNTSFNGSIDYQRFFNKARTSSLTLSYLFSTTPAENTNLRVYDPLPAGVTIPLKDLYSEAKMRGTEHTVQVDYTTPIGKGQTLSTGLKFIARRNSSDSKFYDIVSGANVYNANNSVNYRNTQSILAEYAEYAATMGKLGAKVGLRYEHTWENVKFIVGPGANFKKHYGNLVPSASLTYNLSAGMNLGVNYSMRISRPGISYLNPYHDISNPTADSYGNPDLQVEKSHNIKVVFNSFTPKFMINVTLGENFANNQIEQYSFMHGSILNTTYGNIVKSRWTNFSSFMNYAVTSKTRLMLTANVDYADIRSEQLNAHNYGWQATTFLGVQQTFPWDLKWSMFVGGMTKKYSLQGYNGGFNMFNTTLSKSLIKDKLDLSLMYFVPFTGKIKINQYSHGADFENRMNISIPAQMISFTLTWNFGNTKKQYQSHETKITNDFQEKKNDQQMNGMGMGVGM</sequence>
<evidence type="ECO:0000256" key="1">
    <source>
        <dbReference type="ARBA" id="ARBA00004442"/>
    </source>
</evidence>
<evidence type="ECO:0000259" key="6">
    <source>
        <dbReference type="Pfam" id="PF14905"/>
    </source>
</evidence>
<dbReference type="AlphaFoldDB" id="A0A7C9LQS6"/>
<accession>A0A7C9LQS6</accession>
<evidence type="ECO:0000256" key="2">
    <source>
        <dbReference type="ARBA" id="ARBA00023136"/>
    </source>
</evidence>
<dbReference type="InterPro" id="IPR012910">
    <property type="entry name" value="Plug_dom"/>
</dbReference>
<dbReference type="InterPro" id="IPR037066">
    <property type="entry name" value="Plug_dom_sf"/>
</dbReference>
<dbReference type="InterPro" id="IPR036942">
    <property type="entry name" value="Beta-barrel_TonB_sf"/>
</dbReference>
<keyword evidence="7" id="KW-0675">Receptor</keyword>
<keyword evidence="2" id="KW-0472">Membrane</keyword>
<dbReference type="GO" id="GO:0009279">
    <property type="term" value="C:cell outer membrane"/>
    <property type="evidence" value="ECO:0007669"/>
    <property type="project" value="UniProtKB-SubCell"/>
</dbReference>
<dbReference type="SUPFAM" id="SSF56935">
    <property type="entry name" value="Porins"/>
    <property type="match status" value="1"/>
</dbReference>
<dbReference type="RefSeq" id="WP_155715042.1">
    <property type="nucleotide sequence ID" value="NZ_VVIQ01000001.1"/>
</dbReference>
<dbReference type="Pfam" id="PF07715">
    <property type="entry name" value="Plug"/>
    <property type="match status" value="1"/>
</dbReference>
<dbReference type="InterPro" id="IPR041700">
    <property type="entry name" value="OMP_b-brl_3"/>
</dbReference>
<dbReference type="PANTHER" id="PTHR40980:SF4">
    <property type="entry name" value="TONB-DEPENDENT RECEPTOR-LIKE BETA-BARREL DOMAIN-CONTAINING PROTEIN"/>
    <property type="match status" value="1"/>
</dbReference>
<name>A0A7C9LQS6_9BACT</name>
<feature type="chain" id="PRO_5028929048" evidence="4">
    <location>
        <begin position="22"/>
        <end position="823"/>
    </location>
</feature>
<proteinExistence type="predicted"/>
<feature type="domain" description="TonB-dependent receptor plug" evidence="5">
    <location>
        <begin position="140"/>
        <end position="225"/>
    </location>
</feature>
<comment type="subcellular location">
    <subcellularLocation>
        <location evidence="1">Cell outer membrane</location>
    </subcellularLocation>
</comment>
<dbReference type="Pfam" id="PF14905">
    <property type="entry name" value="OMP_b-brl_3"/>
    <property type="match status" value="1"/>
</dbReference>
<keyword evidence="4" id="KW-0732">Signal</keyword>
<reference evidence="7 8" key="1">
    <citation type="submission" date="2019-09" db="EMBL/GenBank/DDBJ databases">
        <title>Prevotella A2879 sp. nov., isolated from an abscess of a patient.</title>
        <authorList>
            <person name="Buhl M."/>
            <person name="Oberhettinger P."/>
        </authorList>
    </citation>
    <scope>NUCLEOTIDE SEQUENCE [LARGE SCALE GENOMIC DNA]</scope>
    <source>
        <strain evidence="7 8">A2879</strain>
    </source>
</reference>
<evidence type="ECO:0000256" key="3">
    <source>
        <dbReference type="ARBA" id="ARBA00023237"/>
    </source>
</evidence>
<evidence type="ECO:0000259" key="5">
    <source>
        <dbReference type="Pfam" id="PF07715"/>
    </source>
</evidence>
<evidence type="ECO:0000256" key="4">
    <source>
        <dbReference type="SAM" id="SignalP"/>
    </source>
</evidence>
<evidence type="ECO:0000313" key="8">
    <source>
        <dbReference type="Proteomes" id="UP000482295"/>
    </source>
</evidence>
<feature type="domain" description="Outer membrane protein beta-barrel" evidence="6">
    <location>
        <begin position="388"/>
        <end position="785"/>
    </location>
</feature>
<dbReference type="EMBL" id="VVIQ01000001">
    <property type="protein sequence ID" value="MUL26981.1"/>
    <property type="molecule type" value="Genomic_DNA"/>
</dbReference>
<evidence type="ECO:0000313" key="7">
    <source>
        <dbReference type="EMBL" id="MUL26981.1"/>
    </source>
</evidence>